<dbReference type="EMBL" id="MVOH01000006">
    <property type="protein sequence ID" value="PAU68438.1"/>
    <property type="molecule type" value="Genomic_DNA"/>
</dbReference>
<keyword evidence="1" id="KW-0732">Signal</keyword>
<dbReference type="PROSITE" id="PS51257">
    <property type="entry name" value="PROKAR_LIPOPROTEIN"/>
    <property type="match status" value="1"/>
</dbReference>
<feature type="signal peptide" evidence="1">
    <location>
        <begin position="1"/>
        <end position="21"/>
    </location>
</feature>
<keyword evidence="3" id="KW-1185">Reference proteome</keyword>
<evidence type="ECO:0000313" key="2">
    <source>
        <dbReference type="EMBL" id="PAU68438.1"/>
    </source>
</evidence>
<evidence type="ECO:0000313" key="3">
    <source>
        <dbReference type="Proteomes" id="UP000218399"/>
    </source>
</evidence>
<gene>
    <name evidence="2" type="ORF">B1526_0623</name>
</gene>
<evidence type="ECO:0008006" key="4">
    <source>
        <dbReference type="Google" id="ProtNLM"/>
    </source>
</evidence>
<dbReference type="AlphaFoldDB" id="A0A2A2EHQ3"/>
<dbReference type="Proteomes" id="UP000218399">
    <property type="component" value="Unassembled WGS sequence"/>
</dbReference>
<evidence type="ECO:0000256" key="1">
    <source>
        <dbReference type="SAM" id="SignalP"/>
    </source>
</evidence>
<accession>A0A2A2EHQ3</accession>
<name>A0A2A2EHQ3_9BIFI</name>
<feature type="chain" id="PRO_5039312406" description="Lipoprotein" evidence="1">
    <location>
        <begin position="22"/>
        <end position="34"/>
    </location>
</feature>
<sequence length="34" mass="3540">MTSKGQHPKVLALFSFMSACAAPDGALAFAKLVM</sequence>
<protein>
    <recommendedName>
        <fullName evidence="4">Lipoprotein</fullName>
    </recommendedName>
</protein>
<proteinExistence type="predicted"/>
<comment type="caution">
    <text evidence="2">The sequence shown here is derived from an EMBL/GenBank/DDBJ whole genome shotgun (WGS) entry which is preliminary data.</text>
</comment>
<organism evidence="2 3">
    <name type="scientific">Bifidobacterium criceti</name>
    <dbReference type="NCBI Taxonomy" id="1960969"/>
    <lineage>
        <taxon>Bacteria</taxon>
        <taxon>Bacillati</taxon>
        <taxon>Actinomycetota</taxon>
        <taxon>Actinomycetes</taxon>
        <taxon>Bifidobacteriales</taxon>
        <taxon>Bifidobacteriaceae</taxon>
        <taxon>Bifidobacterium</taxon>
    </lineage>
</organism>
<reference evidence="2 3" key="1">
    <citation type="journal article" date="2017" name="ISME J.">
        <title>Unveiling bifidobacterial biogeography across the mammalian branch of the tree of life.</title>
        <authorList>
            <person name="Milani C."/>
            <person name="Mangifesta M."/>
            <person name="Mancabelli L."/>
            <person name="Lugli G.A."/>
            <person name="James K."/>
            <person name="Duranti S."/>
            <person name="Turroni F."/>
            <person name="Ferrario C."/>
            <person name="Ossiprandi M.C."/>
            <person name="van Sinderen D."/>
            <person name="Ventura M."/>
        </authorList>
    </citation>
    <scope>NUCLEOTIDE SEQUENCE [LARGE SCALE GENOMIC DNA]</scope>
    <source>
        <strain evidence="3">Ham19E</strain>
    </source>
</reference>